<evidence type="ECO:0000313" key="1">
    <source>
        <dbReference type="EMBL" id="MBP1989982.1"/>
    </source>
</evidence>
<keyword evidence="2" id="KW-1185">Reference proteome</keyword>
<dbReference type="SUPFAM" id="SSF51735">
    <property type="entry name" value="NAD(P)-binding Rossmann-fold domains"/>
    <property type="match status" value="1"/>
</dbReference>
<name>A0ABS4IQY2_9BACL</name>
<dbReference type="RefSeq" id="WP_209970745.1">
    <property type="nucleotide sequence ID" value="NZ_JAGGLB010000003.1"/>
</dbReference>
<evidence type="ECO:0000313" key="2">
    <source>
        <dbReference type="Proteomes" id="UP001519287"/>
    </source>
</evidence>
<dbReference type="CDD" id="cd05233">
    <property type="entry name" value="SDR_c"/>
    <property type="match status" value="1"/>
</dbReference>
<dbReference type="EMBL" id="JAGGLB010000003">
    <property type="protein sequence ID" value="MBP1989982.1"/>
    <property type="molecule type" value="Genomic_DNA"/>
</dbReference>
<dbReference type="InterPro" id="IPR036291">
    <property type="entry name" value="NAD(P)-bd_dom_sf"/>
</dbReference>
<sequence>MMIRTAFLTQAGGSVNRLIGYHLLARGIKLTVQFADPVDAEDFLSLLPEEQRHLCNPIVENPKALASIHELVLKSAHIMEGMDVFIHGNDWMDEAQLLDADPLSFTEVLESRIKQVFLYSRAAGNMMAKKKKGQIIFPLLADSLHYSEFPSSPVYNHSVIAFVKSLAKELAPFRITINALTFGFFRNEDLSEQWKAVRKTLDIYALKPPIPELSDLVKGLDVLLDHGSGLSGQNIHWGFGLDTTL</sequence>
<comment type="caution">
    <text evidence="1">The sequence shown here is derived from an EMBL/GenBank/DDBJ whole genome shotgun (WGS) entry which is preliminary data.</text>
</comment>
<dbReference type="Gene3D" id="3.40.50.720">
    <property type="entry name" value="NAD(P)-binding Rossmann-like Domain"/>
    <property type="match status" value="1"/>
</dbReference>
<accession>A0ABS4IQY2</accession>
<dbReference type="Proteomes" id="UP001519287">
    <property type="component" value="Unassembled WGS sequence"/>
</dbReference>
<protein>
    <submittedName>
        <fullName evidence="1">NAD(P)-dependent dehydrogenase (Short-subunit alcohol dehydrogenase family)</fullName>
    </submittedName>
</protein>
<proteinExistence type="predicted"/>
<gene>
    <name evidence="1" type="ORF">J2Z66_001580</name>
</gene>
<dbReference type="Pfam" id="PF13561">
    <property type="entry name" value="adh_short_C2"/>
    <property type="match status" value="1"/>
</dbReference>
<reference evidence="1 2" key="1">
    <citation type="submission" date="2021-03" db="EMBL/GenBank/DDBJ databases">
        <title>Genomic Encyclopedia of Type Strains, Phase IV (KMG-IV): sequencing the most valuable type-strain genomes for metagenomic binning, comparative biology and taxonomic classification.</title>
        <authorList>
            <person name="Goeker M."/>
        </authorList>
    </citation>
    <scope>NUCLEOTIDE SEQUENCE [LARGE SCALE GENOMIC DNA]</scope>
    <source>
        <strain evidence="1 2">DSM 26048</strain>
    </source>
</reference>
<organism evidence="1 2">
    <name type="scientific">Paenibacillus eucommiae</name>
    <dbReference type="NCBI Taxonomy" id="1355755"/>
    <lineage>
        <taxon>Bacteria</taxon>
        <taxon>Bacillati</taxon>
        <taxon>Bacillota</taxon>
        <taxon>Bacilli</taxon>
        <taxon>Bacillales</taxon>
        <taxon>Paenibacillaceae</taxon>
        <taxon>Paenibacillus</taxon>
    </lineage>
</organism>
<dbReference type="InterPro" id="IPR002347">
    <property type="entry name" value="SDR_fam"/>
</dbReference>